<dbReference type="InterPro" id="IPR036388">
    <property type="entry name" value="WH-like_DNA-bd_sf"/>
</dbReference>
<organism evidence="17 18">
    <name type="scientific">Terfezia boudieri ATCC MYA-4762</name>
    <dbReference type="NCBI Taxonomy" id="1051890"/>
    <lineage>
        <taxon>Eukaryota</taxon>
        <taxon>Fungi</taxon>
        <taxon>Dikarya</taxon>
        <taxon>Ascomycota</taxon>
        <taxon>Pezizomycotina</taxon>
        <taxon>Pezizomycetes</taxon>
        <taxon>Pezizales</taxon>
        <taxon>Pezizaceae</taxon>
        <taxon>Terfezia</taxon>
    </lineage>
</organism>
<dbReference type="PROSITE" id="PS51726">
    <property type="entry name" value="MYST_HAT"/>
    <property type="match status" value="1"/>
</dbReference>
<dbReference type="GO" id="GO:0035267">
    <property type="term" value="C:NuA4 histone acetyltransferase complex"/>
    <property type="evidence" value="ECO:0007669"/>
    <property type="project" value="TreeGrafter"/>
</dbReference>
<gene>
    <name evidence="17" type="ORF">L211DRAFT_20842</name>
</gene>
<dbReference type="Proteomes" id="UP000267821">
    <property type="component" value="Unassembled WGS sequence"/>
</dbReference>
<evidence type="ECO:0000256" key="7">
    <source>
        <dbReference type="ARBA" id="ARBA00022833"/>
    </source>
</evidence>
<evidence type="ECO:0000256" key="15">
    <source>
        <dbReference type="SAM" id="MobiDB-lite"/>
    </source>
</evidence>
<evidence type="ECO:0000256" key="1">
    <source>
        <dbReference type="ARBA" id="ARBA00004123"/>
    </source>
</evidence>
<keyword evidence="18" id="KW-1185">Reference proteome</keyword>
<dbReference type="STRING" id="1051890.A0A3N4M2W1"/>
<evidence type="ECO:0000256" key="8">
    <source>
        <dbReference type="ARBA" id="ARBA00022990"/>
    </source>
</evidence>
<reference evidence="17 18" key="1">
    <citation type="journal article" date="2018" name="Nat. Ecol. Evol.">
        <title>Pezizomycetes genomes reveal the molecular basis of ectomycorrhizal truffle lifestyle.</title>
        <authorList>
            <person name="Murat C."/>
            <person name="Payen T."/>
            <person name="Noel B."/>
            <person name="Kuo A."/>
            <person name="Morin E."/>
            <person name="Chen J."/>
            <person name="Kohler A."/>
            <person name="Krizsan K."/>
            <person name="Balestrini R."/>
            <person name="Da Silva C."/>
            <person name="Montanini B."/>
            <person name="Hainaut M."/>
            <person name="Levati E."/>
            <person name="Barry K.W."/>
            <person name="Belfiori B."/>
            <person name="Cichocki N."/>
            <person name="Clum A."/>
            <person name="Dockter R.B."/>
            <person name="Fauchery L."/>
            <person name="Guy J."/>
            <person name="Iotti M."/>
            <person name="Le Tacon F."/>
            <person name="Lindquist E.A."/>
            <person name="Lipzen A."/>
            <person name="Malagnac F."/>
            <person name="Mello A."/>
            <person name="Molinier V."/>
            <person name="Miyauchi S."/>
            <person name="Poulain J."/>
            <person name="Riccioni C."/>
            <person name="Rubini A."/>
            <person name="Sitrit Y."/>
            <person name="Splivallo R."/>
            <person name="Traeger S."/>
            <person name="Wang M."/>
            <person name="Zifcakova L."/>
            <person name="Wipf D."/>
            <person name="Zambonelli A."/>
            <person name="Paolocci F."/>
            <person name="Nowrousian M."/>
            <person name="Ottonello S."/>
            <person name="Baldrian P."/>
            <person name="Spatafora J.W."/>
            <person name="Henrissat B."/>
            <person name="Nagy L.G."/>
            <person name="Aury J.M."/>
            <person name="Wincker P."/>
            <person name="Grigoriev I.V."/>
            <person name="Bonfante P."/>
            <person name="Martin F.M."/>
        </authorList>
    </citation>
    <scope>NUCLEOTIDE SEQUENCE [LARGE SCALE GENOMIC DNA]</scope>
    <source>
        <strain evidence="17 18">ATCC MYA-4762</strain>
    </source>
</reference>
<dbReference type="InterPro" id="IPR016181">
    <property type="entry name" value="Acyl_CoA_acyltransferase"/>
</dbReference>
<evidence type="ECO:0000256" key="11">
    <source>
        <dbReference type="ARBA" id="ARBA00023242"/>
    </source>
</evidence>
<keyword evidence="8" id="KW-0007">Acetylation</keyword>
<feature type="domain" description="MYST-type HAT" evidence="16">
    <location>
        <begin position="1"/>
        <end position="259"/>
    </location>
</feature>
<dbReference type="AlphaFoldDB" id="A0A3N4M2W1"/>
<evidence type="ECO:0000256" key="9">
    <source>
        <dbReference type="ARBA" id="ARBA00023015"/>
    </source>
</evidence>
<dbReference type="GO" id="GO:0046972">
    <property type="term" value="F:histone H4K16 acetyltransferase activity"/>
    <property type="evidence" value="ECO:0007669"/>
    <property type="project" value="TreeGrafter"/>
</dbReference>
<dbReference type="InterPro" id="IPR050603">
    <property type="entry name" value="MYST_HAT"/>
</dbReference>
<name>A0A3N4M2W1_9PEZI</name>
<dbReference type="OrthoDB" id="787137at2759"/>
<keyword evidence="4" id="KW-0808">Transferase</keyword>
<feature type="region of interest" description="Disordered" evidence="15">
    <location>
        <begin position="153"/>
        <end position="209"/>
    </location>
</feature>
<feature type="compositionally biased region" description="Pro residues" evidence="15">
    <location>
        <begin position="187"/>
        <end position="197"/>
    </location>
</feature>
<dbReference type="PANTHER" id="PTHR10615:SF219">
    <property type="entry name" value="HISTONE ACETYLTRANSFERASE KAT5"/>
    <property type="match status" value="1"/>
</dbReference>
<dbReference type="EC" id="2.3.1.48" evidence="3"/>
<dbReference type="InParanoid" id="A0A3N4M2W1"/>
<dbReference type="Gene3D" id="1.10.10.10">
    <property type="entry name" value="Winged helix-like DNA-binding domain superfamily/Winged helix DNA-binding domain"/>
    <property type="match status" value="1"/>
</dbReference>
<keyword evidence="5" id="KW-0479">Metal-binding</keyword>
<evidence type="ECO:0000256" key="6">
    <source>
        <dbReference type="ARBA" id="ARBA00022771"/>
    </source>
</evidence>
<evidence type="ECO:0000313" key="18">
    <source>
        <dbReference type="Proteomes" id="UP000267821"/>
    </source>
</evidence>
<proteinExistence type="inferred from homology"/>
<evidence type="ECO:0000313" key="17">
    <source>
        <dbReference type="EMBL" id="RPB29503.1"/>
    </source>
</evidence>
<comment type="subcellular location">
    <subcellularLocation>
        <location evidence="1">Nucleus</location>
    </subcellularLocation>
</comment>
<keyword evidence="6" id="KW-0863">Zinc-finger</keyword>
<keyword evidence="11" id="KW-0539">Nucleus</keyword>
<protein>
    <recommendedName>
        <fullName evidence="3">histone acetyltransferase</fullName>
        <ecNumber evidence="3">2.3.1.48</ecNumber>
    </recommendedName>
</protein>
<evidence type="ECO:0000256" key="2">
    <source>
        <dbReference type="ARBA" id="ARBA00010107"/>
    </source>
</evidence>
<evidence type="ECO:0000256" key="14">
    <source>
        <dbReference type="PIRSR" id="PIRSR602717-51"/>
    </source>
</evidence>
<comment type="similarity">
    <text evidence="2">Belongs to the MYST (SAS/MOZ) family.</text>
</comment>
<keyword evidence="9" id="KW-0805">Transcription regulation</keyword>
<evidence type="ECO:0000259" key="16">
    <source>
        <dbReference type="PROSITE" id="PS51726"/>
    </source>
</evidence>
<evidence type="ECO:0000256" key="3">
    <source>
        <dbReference type="ARBA" id="ARBA00013184"/>
    </source>
</evidence>
<evidence type="ECO:0000256" key="13">
    <source>
        <dbReference type="ARBA" id="ARBA00045805"/>
    </source>
</evidence>
<feature type="active site" description="Proton donor/acceptor" evidence="14">
    <location>
        <position position="123"/>
    </location>
</feature>
<dbReference type="GO" id="GO:0005634">
    <property type="term" value="C:nucleus"/>
    <property type="evidence" value="ECO:0007669"/>
    <property type="project" value="UniProtKB-SubCell"/>
</dbReference>
<keyword evidence="7" id="KW-0862">Zinc</keyword>
<evidence type="ECO:0000256" key="10">
    <source>
        <dbReference type="ARBA" id="ARBA00023163"/>
    </source>
</evidence>
<dbReference type="GO" id="GO:0006355">
    <property type="term" value="P:regulation of DNA-templated transcription"/>
    <property type="evidence" value="ECO:0007669"/>
    <property type="project" value="InterPro"/>
</dbReference>
<evidence type="ECO:0000256" key="12">
    <source>
        <dbReference type="ARBA" id="ARBA00023315"/>
    </source>
</evidence>
<dbReference type="GO" id="GO:0008270">
    <property type="term" value="F:zinc ion binding"/>
    <property type="evidence" value="ECO:0007669"/>
    <property type="project" value="UniProtKB-KW"/>
</dbReference>
<dbReference type="Gene3D" id="3.40.630.30">
    <property type="match status" value="1"/>
</dbReference>
<dbReference type="SUPFAM" id="SSF55729">
    <property type="entry name" value="Acyl-CoA N-acyltransferases (Nat)"/>
    <property type="match status" value="1"/>
</dbReference>
<dbReference type="InterPro" id="IPR002717">
    <property type="entry name" value="HAT_MYST-type"/>
</dbReference>
<accession>A0A3N4M2W1</accession>
<evidence type="ECO:0000256" key="4">
    <source>
        <dbReference type="ARBA" id="ARBA00022679"/>
    </source>
</evidence>
<keyword evidence="12" id="KW-0012">Acyltransferase</keyword>
<evidence type="ECO:0000256" key="5">
    <source>
        <dbReference type="ARBA" id="ARBA00022723"/>
    </source>
</evidence>
<feature type="compositionally biased region" description="Low complexity" evidence="15">
    <location>
        <begin position="165"/>
        <end position="186"/>
    </location>
</feature>
<dbReference type="EMBL" id="ML121527">
    <property type="protein sequence ID" value="RPB29503.1"/>
    <property type="molecule type" value="Genomic_DNA"/>
</dbReference>
<dbReference type="PANTHER" id="PTHR10615">
    <property type="entry name" value="HISTONE ACETYLTRANSFERASE"/>
    <property type="match status" value="1"/>
</dbReference>
<dbReference type="Pfam" id="PF01853">
    <property type="entry name" value="MOZ_SAS"/>
    <property type="match status" value="1"/>
</dbReference>
<comment type="function">
    <text evidence="13">Catalytic component of the NuA4 histone acetyltransferase (HAT) complex which is involved in epigenetic transcriptional activation of selected genes principally by acetylation of nucleosomal histones H4, H3, H2B, H2A and H2A variant H2A.Z. Acetylates histone H4 to form H4K5ac, H4K8ac, H4K12ac and H4K16ac, histone H3 to form H3K14ac, and histone H2A to form H2AK4ac and H2AK7ac. The NuA4 complex is involved in the DNA damage response and is required for chromosome segregation. The NuA4 complex plays a direct role in repair of DNA double-strand breaks (DSBs) through homologous recombination. Recruitment to promoters depends on H3K4me. Also acetylates non-histone proteins. In addition to protein acetyltransferase, can use different acyl-CoA substrates, such as 2-hydroxyisobutanoyl-CoA (2-hydroxyisobutyryl-CoA) or (2E)-butenoyl-CoA (crotonyl-CoA), and is able to mediate protein 2-hydroxyisobutyrylation and crotonylation, respectively.</text>
</comment>
<keyword evidence="10" id="KW-0804">Transcription</keyword>
<sequence length="279" mass="30670">MYQHNEYSIYEIDGTEHKLFCQNLSLFAKLFLETKSVCYDVDAFLFYILVETVPSSASTTSSPPYSSTQRVVGFFSKEKTSWEDYNLACILIFPPFQKHGLGKLLIAFSYELSKLEEKVGSPEKPLSDLGHRGYLSYWTSIIASCILAHSTSDVPITPPPPTQRSISSSKSNKPHSRSSSSENAPVSVPPTSSPPTSPASSRPATPVPPNILTIERLSTETCIHPDDIIDALRTMNAIATQKDTGHTIISKANVRSWVTKHKVNISPVIKPGSIVSAIR</sequence>